<dbReference type="OrthoDB" id="9181969at2"/>
<protein>
    <recommendedName>
        <fullName evidence="3">DUF3567 domain-containing protein</fullName>
    </recommendedName>
</protein>
<reference evidence="1 2" key="1">
    <citation type="submission" date="2018-01" db="EMBL/GenBank/DDBJ databases">
        <authorList>
            <person name="Fu G.-Y."/>
        </authorList>
    </citation>
    <scope>NUCLEOTIDE SEQUENCE [LARGE SCALE GENOMIC DNA]</scope>
    <source>
        <strain evidence="1 2">SY39</strain>
    </source>
</reference>
<name>A0A2I6S6R9_9RHOO</name>
<dbReference type="EMBL" id="CP025682">
    <property type="protein sequence ID" value="AUN94954.1"/>
    <property type="molecule type" value="Genomic_DNA"/>
</dbReference>
<dbReference type="RefSeq" id="WP_102247020.1">
    <property type="nucleotide sequence ID" value="NZ_CP025682.1"/>
</dbReference>
<accession>A0A2I6S6R9</accession>
<evidence type="ECO:0000313" key="2">
    <source>
        <dbReference type="Proteomes" id="UP000242205"/>
    </source>
</evidence>
<dbReference type="InterPro" id="IPR021951">
    <property type="entry name" value="DUF3567"/>
</dbReference>
<sequence>MRVVCNSPELYVVDYPAIDAVEVIDKRIGRGGMMRDEAAQRFRAELELWAESADPDKVDEFIGHFGALMTQQAIYH</sequence>
<proteinExistence type="predicted"/>
<dbReference type="KEGG" id="atw:C0099_08410"/>
<keyword evidence="2" id="KW-1185">Reference proteome</keyword>
<evidence type="ECO:0008006" key="3">
    <source>
        <dbReference type="Google" id="ProtNLM"/>
    </source>
</evidence>
<dbReference type="Pfam" id="PF12091">
    <property type="entry name" value="DUF3567"/>
    <property type="match status" value="1"/>
</dbReference>
<dbReference type="AlphaFoldDB" id="A0A2I6S6R9"/>
<gene>
    <name evidence="1" type="ORF">C0099_08410</name>
</gene>
<organism evidence="1 2">
    <name type="scientific">Pseudazoarcus pumilus</name>
    <dbReference type="NCBI Taxonomy" id="2067960"/>
    <lineage>
        <taxon>Bacteria</taxon>
        <taxon>Pseudomonadati</taxon>
        <taxon>Pseudomonadota</taxon>
        <taxon>Betaproteobacteria</taxon>
        <taxon>Rhodocyclales</taxon>
        <taxon>Zoogloeaceae</taxon>
        <taxon>Pseudazoarcus</taxon>
    </lineage>
</organism>
<evidence type="ECO:0000313" key="1">
    <source>
        <dbReference type="EMBL" id="AUN94954.1"/>
    </source>
</evidence>
<dbReference type="Proteomes" id="UP000242205">
    <property type="component" value="Chromosome"/>
</dbReference>